<dbReference type="EMBL" id="JAUUTY010000007">
    <property type="protein sequence ID" value="KAK1604091.1"/>
    <property type="molecule type" value="Genomic_DNA"/>
</dbReference>
<comment type="caution">
    <text evidence="2">The sequence shown here is derived from an EMBL/GenBank/DDBJ whole genome shotgun (WGS) entry which is preliminary data.</text>
</comment>
<dbReference type="Pfam" id="PF20241">
    <property type="entry name" value="DUF6598"/>
    <property type="match status" value="1"/>
</dbReference>
<organism evidence="2 3">
    <name type="scientific">Lolium multiflorum</name>
    <name type="common">Italian ryegrass</name>
    <name type="synonym">Lolium perenne subsp. multiflorum</name>
    <dbReference type="NCBI Taxonomy" id="4521"/>
    <lineage>
        <taxon>Eukaryota</taxon>
        <taxon>Viridiplantae</taxon>
        <taxon>Streptophyta</taxon>
        <taxon>Embryophyta</taxon>
        <taxon>Tracheophyta</taxon>
        <taxon>Spermatophyta</taxon>
        <taxon>Magnoliopsida</taxon>
        <taxon>Liliopsida</taxon>
        <taxon>Poales</taxon>
        <taxon>Poaceae</taxon>
        <taxon>BOP clade</taxon>
        <taxon>Pooideae</taxon>
        <taxon>Poodae</taxon>
        <taxon>Poeae</taxon>
        <taxon>Poeae Chloroplast Group 2 (Poeae type)</taxon>
        <taxon>Loliodinae</taxon>
        <taxon>Loliinae</taxon>
        <taxon>Lolium</taxon>
    </lineage>
</organism>
<protein>
    <recommendedName>
        <fullName evidence="1">DUF6598 domain-containing protein</fullName>
    </recommendedName>
</protein>
<accession>A0AAD8QL00</accession>
<dbReference type="InterPro" id="IPR046533">
    <property type="entry name" value="DUF6598"/>
</dbReference>
<gene>
    <name evidence="2" type="ORF">QYE76_027764</name>
</gene>
<sequence length="171" mass="19785">MQELADSLSEQLLDDTETQISMHGEIEKRANSSAIFSPKQARLGRSYSQMLEDEEEGMIKYRRFWEDTWGSSSGSFEDYTFVGPIIYTYGAIPTHASLSSCLQIFSIEVMENEYWRIRWPVEVYGFIAARDTVDYNRNLMFSRTRDDPQILTPQVFSSTSSFFLILVLVLI</sequence>
<dbReference type="Proteomes" id="UP001231189">
    <property type="component" value="Unassembled WGS sequence"/>
</dbReference>
<dbReference type="PANTHER" id="PTHR33065:SF73">
    <property type="entry name" value="DUF6598 DOMAIN-CONTAINING PROTEIN"/>
    <property type="match status" value="1"/>
</dbReference>
<evidence type="ECO:0000313" key="2">
    <source>
        <dbReference type="EMBL" id="KAK1604091.1"/>
    </source>
</evidence>
<feature type="domain" description="DUF6598" evidence="1">
    <location>
        <begin position="102"/>
        <end position="154"/>
    </location>
</feature>
<name>A0AAD8QL00_LOLMU</name>
<keyword evidence="3" id="KW-1185">Reference proteome</keyword>
<evidence type="ECO:0000313" key="3">
    <source>
        <dbReference type="Proteomes" id="UP001231189"/>
    </source>
</evidence>
<reference evidence="2" key="1">
    <citation type="submission" date="2023-07" db="EMBL/GenBank/DDBJ databases">
        <title>A chromosome-level genome assembly of Lolium multiflorum.</title>
        <authorList>
            <person name="Chen Y."/>
            <person name="Copetti D."/>
            <person name="Kolliker R."/>
            <person name="Studer B."/>
        </authorList>
    </citation>
    <scope>NUCLEOTIDE SEQUENCE</scope>
    <source>
        <strain evidence="2">02402/16</strain>
        <tissue evidence="2">Leaf</tissue>
    </source>
</reference>
<dbReference type="AlphaFoldDB" id="A0AAD8QL00"/>
<dbReference type="PANTHER" id="PTHR33065">
    <property type="entry name" value="OS07G0486400 PROTEIN"/>
    <property type="match status" value="1"/>
</dbReference>
<evidence type="ECO:0000259" key="1">
    <source>
        <dbReference type="Pfam" id="PF20241"/>
    </source>
</evidence>
<proteinExistence type="predicted"/>